<feature type="compositionally biased region" description="Polar residues" evidence="10">
    <location>
        <begin position="260"/>
        <end position="278"/>
    </location>
</feature>
<dbReference type="CDD" id="cd20337">
    <property type="entry name" value="BRcat_RBR_HOIP"/>
    <property type="match status" value="1"/>
</dbReference>
<dbReference type="Pfam" id="PF16678">
    <property type="entry name" value="UBA_HOIP"/>
    <property type="match status" value="1"/>
</dbReference>
<dbReference type="PANTHER" id="PTHR16004:SF2">
    <property type="entry name" value="E3 UBIQUITIN-PROTEIN LIGASE LUBEL"/>
    <property type="match status" value="1"/>
</dbReference>
<keyword evidence="5 8" id="KW-0863">Zinc-finger</keyword>
<feature type="domain" description="RanBP2-type" evidence="12">
    <location>
        <begin position="970"/>
        <end position="1004"/>
    </location>
</feature>
<keyword evidence="9" id="KW-0175">Coiled coil</keyword>
<dbReference type="Gene3D" id="1.10.8.10">
    <property type="entry name" value="DNA helicase RuvA subunit, C-terminal domain"/>
    <property type="match status" value="1"/>
</dbReference>
<feature type="compositionally biased region" description="Low complexity" evidence="10">
    <location>
        <begin position="883"/>
        <end position="898"/>
    </location>
</feature>
<dbReference type="PROSITE" id="PS50089">
    <property type="entry name" value="ZF_RING_2"/>
    <property type="match status" value="1"/>
</dbReference>
<keyword evidence="4" id="KW-0677">Repeat</keyword>
<dbReference type="InterPro" id="IPR036339">
    <property type="entry name" value="PUB-like_dom_sf"/>
</dbReference>
<protein>
    <recommendedName>
        <fullName evidence="16">RBR-type E3 ubiquitin transferase</fullName>
    </recommendedName>
</protein>
<evidence type="ECO:0000256" key="9">
    <source>
        <dbReference type="SAM" id="Coils"/>
    </source>
</evidence>
<dbReference type="InterPro" id="IPR036443">
    <property type="entry name" value="Znf_RanBP2_sf"/>
</dbReference>
<dbReference type="InterPro" id="IPR047542">
    <property type="entry name" value="Rcat_RBR_RNF31-like"/>
</dbReference>
<dbReference type="InterPro" id="IPR013083">
    <property type="entry name" value="Znf_RING/FYVE/PHD"/>
</dbReference>
<dbReference type="CDD" id="cd16631">
    <property type="entry name" value="mRING-HC-C4C4_RBR_HOIP"/>
    <property type="match status" value="1"/>
</dbReference>
<evidence type="ECO:0000256" key="3">
    <source>
        <dbReference type="ARBA" id="ARBA00022723"/>
    </source>
</evidence>
<feature type="compositionally biased region" description="Polar residues" evidence="10">
    <location>
        <begin position="907"/>
        <end position="935"/>
    </location>
</feature>
<keyword evidence="15" id="KW-1185">Reference proteome</keyword>
<dbReference type="SUPFAM" id="SSF90209">
    <property type="entry name" value="Ran binding protein zinc finger-like"/>
    <property type="match status" value="1"/>
</dbReference>
<feature type="non-terminal residue" evidence="14">
    <location>
        <position position="1"/>
    </location>
</feature>
<dbReference type="InterPro" id="IPR013087">
    <property type="entry name" value="Znf_C2H2_type"/>
</dbReference>
<proteinExistence type="inferred from homology"/>
<dbReference type="GO" id="GO:1990450">
    <property type="term" value="F:linear polyubiquitin binding"/>
    <property type="evidence" value="ECO:0007669"/>
    <property type="project" value="TreeGrafter"/>
</dbReference>
<evidence type="ECO:0008006" key="16">
    <source>
        <dbReference type="Google" id="ProtNLM"/>
    </source>
</evidence>
<feature type="compositionally biased region" description="Low complexity" evidence="10">
    <location>
        <begin position="279"/>
        <end position="294"/>
    </location>
</feature>
<dbReference type="PROSITE" id="PS00028">
    <property type="entry name" value="ZINC_FINGER_C2H2_1"/>
    <property type="match status" value="1"/>
</dbReference>
<dbReference type="Gene3D" id="6.10.140.1100">
    <property type="match status" value="1"/>
</dbReference>
<dbReference type="SMART" id="SM00547">
    <property type="entry name" value="ZnF_RBZ"/>
    <property type="match status" value="1"/>
</dbReference>
<feature type="compositionally biased region" description="Low complexity" evidence="10">
    <location>
        <begin position="360"/>
        <end position="373"/>
    </location>
</feature>
<feature type="coiled-coil region" evidence="9">
    <location>
        <begin position="751"/>
        <end position="778"/>
    </location>
</feature>
<dbReference type="InterPro" id="IPR001841">
    <property type="entry name" value="Znf_RING"/>
</dbReference>
<keyword evidence="2" id="KW-0808">Transferase</keyword>
<dbReference type="SUPFAM" id="SSF57850">
    <property type="entry name" value="RING/U-box"/>
    <property type="match status" value="3"/>
</dbReference>
<evidence type="ECO:0000256" key="8">
    <source>
        <dbReference type="PROSITE-ProRule" id="PRU00322"/>
    </source>
</evidence>
<comment type="caution">
    <text evidence="14">The sequence shown here is derived from an EMBL/GenBank/DDBJ whole genome shotgun (WGS) entry which is preliminary data.</text>
</comment>
<evidence type="ECO:0000256" key="10">
    <source>
        <dbReference type="SAM" id="MobiDB-lite"/>
    </source>
</evidence>
<feature type="region of interest" description="Disordered" evidence="10">
    <location>
        <begin position="847"/>
        <end position="936"/>
    </location>
</feature>
<dbReference type="InterPro" id="IPR047541">
    <property type="entry name" value="RNF31_RBR_mRING-HC-like"/>
</dbReference>
<evidence type="ECO:0000313" key="14">
    <source>
        <dbReference type="EMBL" id="CAL1532737.1"/>
    </source>
</evidence>
<feature type="domain" description="RING-type" evidence="11">
    <location>
        <begin position="1460"/>
        <end position="1509"/>
    </location>
</feature>
<dbReference type="SUPFAM" id="SSF57845">
    <property type="entry name" value="B-box zinc-binding domain"/>
    <property type="match status" value="1"/>
</dbReference>
<dbReference type="GO" id="GO:0071797">
    <property type="term" value="C:LUBAC complex"/>
    <property type="evidence" value="ECO:0007669"/>
    <property type="project" value="InterPro"/>
</dbReference>
<dbReference type="GO" id="GO:0097039">
    <property type="term" value="P:protein linear polyubiquitination"/>
    <property type="evidence" value="ECO:0007669"/>
    <property type="project" value="TreeGrafter"/>
</dbReference>
<feature type="compositionally biased region" description="Polar residues" evidence="10">
    <location>
        <begin position="850"/>
        <end position="863"/>
    </location>
</feature>
<dbReference type="Pfam" id="PF22191">
    <property type="entry name" value="IBR_1"/>
    <property type="match status" value="1"/>
</dbReference>
<reference evidence="14 15" key="1">
    <citation type="submission" date="2024-04" db="EMBL/GenBank/DDBJ databases">
        <authorList>
            <consortium name="Genoscope - CEA"/>
            <person name="William W."/>
        </authorList>
    </citation>
    <scope>NUCLEOTIDE SEQUENCE [LARGE SCALE GENOMIC DNA]</scope>
</reference>
<dbReference type="Gene3D" id="2.30.30.380">
    <property type="entry name" value="Zn-finger domain of Sec23/24"/>
    <property type="match status" value="1"/>
</dbReference>
<organism evidence="14 15">
    <name type="scientific">Lymnaea stagnalis</name>
    <name type="common">Great pond snail</name>
    <name type="synonym">Helix stagnalis</name>
    <dbReference type="NCBI Taxonomy" id="6523"/>
    <lineage>
        <taxon>Eukaryota</taxon>
        <taxon>Metazoa</taxon>
        <taxon>Spiralia</taxon>
        <taxon>Lophotrochozoa</taxon>
        <taxon>Mollusca</taxon>
        <taxon>Gastropoda</taxon>
        <taxon>Heterobranchia</taxon>
        <taxon>Euthyneura</taxon>
        <taxon>Panpulmonata</taxon>
        <taxon>Hygrophila</taxon>
        <taxon>Lymnaeoidea</taxon>
        <taxon>Lymnaeidae</taxon>
        <taxon>Lymnaea</taxon>
    </lineage>
</organism>
<comment type="similarity">
    <text evidence="1">Belongs to the RBR family.</text>
</comment>
<feature type="compositionally biased region" description="Pro residues" evidence="10">
    <location>
        <begin position="1156"/>
        <end position="1167"/>
    </location>
</feature>
<dbReference type="Gene3D" id="1.20.58.2190">
    <property type="match status" value="1"/>
</dbReference>
<sequence length="1819" mass="205163">GKLFFKLFHCLENMPTLFGKMAGFVTSIMPGRESQTEAAVAGNQHPAVDDDDDLERLPSIVRDYRAYLVRAIYAGEETEEIIQKLIELECPKLEDKYYAVRARDLISLNNKSFQDLKNIHSGLGYIVKYAKYLFKDPDKRKDQWRMIPFKNPHYQKKIKPLQGSETLLMQLGYTEQTEQGLRFPQGQEPEREKVVNLIADMMLFKKELKEYILDKHPRPQHIEQLLPQQTRDEVLAFRLSGLKIDDENVDAASGQSSIAYYNSPASSTPTPQNHVQTHNSSSLNLECNNNNSSSDIEPKLTEETEATKKTEQVPTPESPLLAEGQAGTPAAAEVQGNLGDMQAIQDLVSSQEEVTDAVPSRSEGGSSSSSKRYSCSVCGEDAVLFCTGCSNKMLCENCNVNWHKHPARSQHPQMHRAESVSALISITPDSSLQLVFDATYGIHQTNNTKLSKKQQTYVMDQKSRIKKPERDQLYGNVPDLASLGQDILPGNSYSVHRTLYRNQQPNDYQILDYQRQQIHPSLYPMPNVLSSKNMSPYMNYPDENVIGHGLSQGDPHQQLHRPKQPLPQHLLESPEGLPSYVVQQLRDQQKRNLIGPFPSQQHPVPMPGSGVYVHNQTYPQAQPMSELGLPPSYTSGPGSMYPPQLPSASLQKHSSNMYYGVAHPPYRPSAPLHGGHDLNMYGQFSSPALHVHHGSAGYGPQMTRPYPGNNPGIMTSVASSGYYTDYQDNKLTPSSKYIQRLLQEPDIHKRKVKCENYIDDYEMDLKDLEKEFNDRLLEIDEFSESEVCRDMNKRKAALLKEKRNLEMFRNNMDTEPQKAPPTANLSHYKQEDQQIYYPPEIEKASLRPSRLQTPPSNYGQTAVQKAAKTEGFQQGDPGVYNRNTNNTGKLKATAAAGTVREEGRKAGNSQQYKNAKSNTNQGVSRIPVESSSSVDDNFDIIHLPPPDIPPRPRPGSEESILNKIIHPPRQPGMFHPKQWQCQHCTYINEPTAHACSMCDKTSTNPELISDQFDEDHIGEIDNDHDQNEADISHEMSLKNDALLQMMAAGEGHDESFLSIDPDETPVVGANIIGSQIQVMLEKQRAQEEYQQRMDRQVTASPLLTASRSESQSPTPSSKTVYGVGARPKKTNSPRPDLTAGEVSLSGASDYHTPPSGLSPPPSTPPKGHPTSVSKLKESGSDNGGRMSSLEDALARYNEQTLIETLQAEGAQLSKLIKKADQEGFEVEAVQVALTFCEHQKMGPLEWLRSNWNRNVEKVIAMATAIGNKQQCNSVGELTASEAQSAYISCHANMKEAAQLCADRRIKLFEYLSQLGDFPREEILQTMNQCQGEQEASEYQLLQSNLQHFMDHIWAQKDSGQSSRFAFPDITSSDVCHSLSTSVIAHSDFQKMIKNKLIPTDRRIRLILVEGCLKSWGRAELVIKILDNDLPDEDIALEDVVEAVRNCQDRLSAIAYLQQECAVCFTKFPMSKIRSLNFCQCKMCEQCLATNFEIVIREKHVRHWTCPLCSLPDLNDTEIASDYLQFLTMLLQPLVSQELQNLFEIKVRDWHLQKDPNFRWCAHCAEGFLAENRGHQLRLTCPHCGEKTCFSCKKEWEEQHEGLTCEEYAQWKIDNDPNNQSVGLAKHLDENGIDCPMCKMRFALAKGGCMHFKCPNCGHEFCSGCNEPYHHKEVCNKYKTCKNLGLHCHCPRDCFSYMRDYSVPQLQTLLKQHKVPFNVRTPDDQPDAMHCPVMEQKEFDLVKKDEKCGKESVDGQAGLCELHYKEYLVDIINRHKLDPLSLMTRDAMIVLIRRYDLAVPHQKVGDTPEAYLACLTKVKK</sequence>
<evidence type="ECO:0000259" key="12">
    <source>
        <dbReference type="PROSITE" id="PS50199"/>
    </source>
</evidence>
<dbReference type="Proteomes" id="UP001497497">
    <property type="component" value="Unassembled WGS sequence"/>
</dbReference>
<feature type="region of interest" description="Disordered" evidence="10">
    <location>
        <begin position="260"/>
        <end position="330"/>
    </location>
</feature>
<dbReference type="GO" id="GO:0008270">
    <property type="term" value="F:zinc ion binding"/>
    <property type="evidence" value="ECO:0007669"/>
    <property type="project" value="UniProtKB-KW"/>
</dbReference>
<dbReference type="CDD" id="cd20351">
    <property type="entry name" value="Rcat_RBR_HOIP"/>
    <property type="match status" value="1"/>
</dbReference>
<dbReference type="SMART" id="SM00647">
    <property type="entry name" value="IBR"/>
    <property type="match status" value="2"/>
</dbReference>
<feature type="region of interest" description="Disordered" evidence="10">
    <location>
        <begin position="348"/>
        <end position="373"/>
    </location>
</feature>
<evidence type="ECO:0000256" key="7">
    <source>
        <dbReference type="ARBA" id="ARBA00022833"/>
    </source>
</evidence>
<dbReference type="Gene3D" id="3.30.40.10">
    <property type="entry name" value="Zinc/RING finger domain, C3HC4 (zinc finger)"/>
    <property type="match status" value="1"/>
</dbReference>
<name>A0AAV2HH96_LYMST</name>
<dbReference type="Pfam" id="PF01485">
    <property type="entry name" value="IBR"/>
    <property type="match status" value="1"/>
</dbReference>
<dbReference type="PROSITE" id="PS51873">
    <property type="entry name" value="TRIAD"/>
    <property type="match status" value="1"/>
</dbReference>
<feature type="compositionally biased region" description="Low complexity" evidence="10">
    <location>
        <begin position="1106"/>
        <end position="1117"/>
    </location>
</feature>
<dbReference type="Pfam" id="PF25163">
    <property type="entry name" value="UBA_RNF31"/>
    <property type="match status" value="1"/>
</dbReference>
<dbReference type="InterPro" id="IPR057426">
    <property type="entry name" value="RNF31_UBA_3"/>
</dbReference>
<dbReference type="InterPro" id="IPR047540">
    <property type="entry name" value="BRcat_RBR_RNF31-like"/>
</dbReference>
<accession>A0AAV2HH96</accession>
<feature type="compositionally biased region" description="Basic and acidic residues" evidence="10">
    <location>
        <begin position="296"/>
        <end position="311"/>
    </location>
</feature>
<evidence type="ECO:0000256" key="2">
    <source>
        <dbReference type="ARBA" id="ARBA00022679"/>
    </source>
</evidence>
<evidence type="ECO:0000256" key="1">
    <source>
        <dbReference type="ARBA" id="ARBA00008278"/>
    </source>
</evidence>
<evidence type="ECO:0000256" key="4">
    <source>
        <dbReference type="ARBA" id="ARBA00022737"/>
    </source>
</evidence>
<dbReference type="PANTHER" id="PTHR16004">
    <property type="entry name" value="RING FINGER PROTEIN 31-RELATED"/>
    <property type="match status" value="1"/>
</dbReference>
<keyword evidence="3" id="KW-0479">Metal-binding</keyword>
<dbReference type="InterPro" id="IPR044066">
    <property type="entry name" value="TRIAD_supradom"/>
</dbReference>
<dbReference type="InterPro" id="IPR032065">
    <property type="entry name" value="RNF31-UBA"/>
</dbReference>
<evidence type="ECO:0000259" key="13">
    <source>
        <dbReference type="PROSITE" id="PS51873"/>
    </source>
</evidence>
<feature type="domain" description="RING-type" evidence="13">
    <location>
        <begin position="1456"/>
        <end position="1684"/>
    </location>
</feature>
<dbReference type="PROSITE" id="PS01358">
    <property type="entry name" value="ZF_RANBP2_1"/>
    <property type="match status" value="1"/>
</dbReference>
<dbReference type="InterPro" id="IPR026254">
    <property type="entry name" value="RNF31-like"/>
</dbReference>
<dbReference type="InterPro" id="IPR002867">
    <property type="entry name" value="IBR_dom"/>
</dbReference>
<dbReference type="GO" id="GO:0061630">
    <property type="term" value="F:ubiquitin protein ligase activity"/>
    <property type="evidence" value="ECO:0007669"/>
    <property type="project" value="TreeGrafter"/>
</dbReference>
<dbReference type="InterPro" id="IPR041031">
    <property type="entry name" value="RNF31_C"/>
</dbReference>
<evidence type="ECO:0000259" key="11">
    <source>
        <dbReference type="PROSITE" id="PS50089"/>
    </source>
</evidence>
<evidence type="ECO:0000313" key="15">
    <source>
        <dbReference type="Proteomes" id="UP001497497"/>
    </source>
</evidence>
<dbReference type="Pfam" id="PF18091">
    <property type="entry name" value="E3_UbLigase_RBR"/>
    <property type="match status" value="1"/>
</dbReference>
<keyword evidence="7" id="KW-0862">Zinc</keyword>
<keyword evidence="6" id="KW-0833">Ubl conjugation pathway</keyword>
<dbReference type="GO" id="GO:0036435">
    <property type="term" value="F:K48-linked polyubiquitin modification-dependent protein binding"/>
    <property type="evidence" value="ECO:0007669"/>
    <property type="project" value="TreeGrafter"/>
</dbReference>
<dbReference type="GO" id="GO:0070530">
    <property type="term" value="F:K63-linked polyubiquitin modification-dependent protein binding"/>
    <property type="evidence" value="ECO:0007669"/>
    <property type="project" value="TreeGrafter"/>
</dbReference>
<feature type="region of interest" description="Disordered" evidence="10">
    <location>
        <begin position="1103"/>
        <end position="1187"/>
    </location>
</feature>
<dbReference type="InterPro" id="IPR001876">
    <property type="entry name" value="Znf_RanBP2"/>
</dbReference>
<dbReference type="PROSITE" id="PS50199">
    <property type="entry name" value="ZF_RANBP2_2"/>
    <property type="match status" value="1"/>
</dbReference>
<evidence type="ECO:0000256" key="6">
    <source>
        <dbReference type="ARBA" id="ARBA00022786"/>
    </source>
</evidence>
<dbReference type="EMBL" id="CAXITT010000124">
    <property type="protein sequence ID" value="CAL1532737.1"/>
    <property type="molecule type" value="Genomic_DNA"/>
</dbReference>
<dbReference type="SUPFAM" id="SSF143503">
    <property type="entry name" value="PUG domain-like"/>
    <property type="match status" value="1"/>
</dbReference>
<evidence type="ECO:0000256" key="5">
    <source>
        <dbReference type="ARBA" id="ARBA00022771"/>
    </source>
</evidence>
<gene>
    <name evidence="14" type="ORF">GSLYS_00006755001</name>
</gene>